<gene>
    <name evidence="8" type="ORF">P7079_06830</name>
</gene>
<evidence type="ECO:0000256" key="2">
    <source>
        <dbReference type="ARBA" id="ARBA00022475"/>
    </source>
</evidence>
<evidence type="ECO:0000313" key="9">
    <source>
        <dbReference type="Proteomes" id="UP001215216"/>
    </source>
</evidence>
<keyword evidence="3 6" id="KW-0812">Transmembrane</keyword>
<accession>A0ABY8FX90</accession>
<feature type="transmembrane region" description="Helical" evidence="6">
    <location>
        <begin position="6"/>
        <end position="29"/>
    </location>
</feature>
<dbReference type="PANTHER" id="PTHR42852">
    <property type="entry name" value="THIOL:DISULFIDE INTERCHANGE PROTEIN DSBE"/>
    <property type="match status" value="1"/>
</dbReference>
<dbReference type="Gene3D" id="2.60.120.260">
    <property type="entry name" value="Galactose-binding domain-like"/>
    <property type="match status" value="1"/>
</dbReference>
<keyword evidence="9" id="KW-1185">Reference proteome</keyword>
<feature type="transmembrane region" description="Helical" evidence="6">
    <location>
        <begin position="128"/>
        <end position="149"/>
    </location>
</feature>
<feature type="domain" description="Thioredoxin" evidence="7">
    <location>
        <begin position="264"/>
        <end position="448"/>
    </location>
</feature>
<dbReference type="RefSeq" id="WP_278012529.1">
    <property type="nucleotide sequence ID" value="NZ_CP121208.1"/>
</dbReference>
<dbReference type="InterPro" id="IPR036249">
    <property type="entry name" value="Thioredoxin-like_sf"/>
</dbReference>
<dbReference type="Gene3D" id="3.40.30.10">
    <property type="entry name" value="Glutaredoxin"/>
    <property type="match status" value="1"/>
</dbReference>
<evidence type="ECO:0000256" key="5">
    <source>
        <dbReference type="ARBA" id="ARBA00023136"/>
    </source>
</evidence>
<keyword evidence="5 6" id="KW-0472">Membrane</keyword>
<dbReference type="InterPro" id="IPR013766">
    <property type="entry name" value="Thioredoxin_domain"/>
</dbReference>
<name>A0ABY8FX90_9ACTO</name>
<dbReference type="Pfam" id="PF08534">
    <property type="entry name" value="Redoxin"/>
    <property type="match status" value="1"/>
</dbReference>
<comment type="subcellular location">
    <subcellularLocation>
        <location evidence="1">Cell membrane</location>
        <topology evidence="1">Multi-pass membrane protein</topology>
    </subcellularLocation>
</comment>
<organism evidence="8 9">
    <name type="scientific">Arcanobacterium canis</name>
    <dbReference type="NCBI Taxonomy" id="999183"/>
    <lineage>
        <taxon>Bacteria</taxon>
        <taxon>Bacillati</taxon>
        <taxon>Actinomycetota</taxon>
        <taxon>Actinomycetes</taxon>
        <taxon>Actinomycetales</taxon>
        <taxon>Actinomycetaceae</taxon>
        <taxon>Arcanobacterium</taxon>
    </lineage>
</organism>
<proteinExistence type="predicted"/>
<feature type="transmembrane region" description="Helical" evidence="6">
    <location>
        <begin position="205"/>
        <end position="224"/>
    </location>
</feature>
<dbReference type="SUPFAM" id="SSF52833">
    <property type="entry name" value="Thioredoxin-like"/>
    <property type="match status" value="1"/>
</dbReference>
<dbReference type="PROSITE" id="PS51352">
    <property type="entry name" value="THIOREDOXIN_2"/>
    <property type="match status" value="1"/>
</dbReference>
<dbReference type="InterPro" id="IPR013740">
    <property type="entry name" value="Redoxin"/>
</dbReference>
<dbReference type="InterPro" id="IPR050553">
    <property type="entry name" value="Thioredoxin_ResA/DsbE_sf"/>
</dbReference>
<evidence type="ECO:0000259" key="7">
    <source>
        <dbReference type="PROSITE" id="PS51352"/>
    </source>
</evidence>
<evidence type="ECO:0000256" key="4">
    <source>
        <dbReference type="ARBA" id="ARBA00022989"/>
    </source>
</evidence>
<evidence type="ECO:0000313" key="8">
    <source>
        <dbReference type="EMBL" id="WFM83103.1"/>
    </source>
</evidence>
<feature type="transmembrane region" description="Helical" evidence="6">
    <location>
        <begin position="245"/>
        <end position="266"/>
    </location>
</feature>
<evidence type="ECO:0000256" key="1">
    <source>
        <dbReference type="ARBA" id="ARBA00004651"/>
    </source>
</evidence>
<dbReference type="InterPro" id="IPR003834">
    <property type="entry name" value="Cyt_c_assmbl_TM_dom"/>
</dbReference>
<feature type="transmembrane region" description="Helical" evidence="6">
    <location>
        <begin position="97"/>
        <end position="122"/>
    </location>
</feature>
<sequence length="595" mass="62782">MVTILIGLLGGFITGISPCILPVLPVIFLSGGLQSARGKSGAATSNLIGVGGGNLIGNGTSGNLIGASGSGVAGARANTATAASPTSAAEVSRWRPYFVVGGLVLSFTFFTLLGSTLLNLLLLPQDTIRWAGIIMLATLGVAMLFPRFMELLEKPFERFGRRETHSSNGFVLGLVLGAAYVPCAGPVLAAIAVAGSTGMIGADTALLALSFSIGTAIPLLFFALAGRHLAERINAFRSRQRAIRIGAGLALIALSIGMVFNLPAYLQRALPDWTASAQQKTESLLHGSNGGACADGATELGNCGPLAQISPVAWLNTEQEKPASVKGKVSLVDFWAYSCINCQRSIPGVEKLYETYKNAGLEVIGVHSPEYAFEKEVRNVRAAVKDLGITYPVAVDSNLTTWTNFDNHYWPAHYLADSTGQVRAIKYGEGGEANTEKLVRQLLKEANPKVELPPAVFSSDDQVTSSPRSPETYLGAQRAQYAVGEPITLGEHRATFPEDIPMNRFAIGGGWKVNDQSITPSEPGAQLKLNWFGKQVNLVASGSGKIRWQMGDKSGEVAVPQVPNMITLIEEAGGTEGVLTLSVDPGVALYSFTFG</sequence>
<reference evidence="8 9" key="1">
    <citation type="submission" date="2023-03" db="EMBL/GenBank/DDBJ databases">
        <title>Complete genome of Arcanobacterium canis strain DSM 25104 isolated in 2010 from a canine otitis externa in Germany.</title>
        <authorList>
            <person name="Borowiak M."/>
            <person name="Kreitlow A."/>
            <person name="Malorny B."/>
            <person name="Laemmler C."/>
            <person name="Prenger-Berninghoff E."/>
            <person name="Ploetz M."/>
            <person name="Abdulmawjood A."/>
        </authorList>
    </citation>
    <scope>NUCLEOTIDE SEQUENCE [LARGE SCALE GENOMIC DNA]</scope>
    <source>
        <strain evidence="8 9">DSM 25104</strain>
    </source>
</reference>
<dbReference type="Proteomes" id="UP001215216">
    <property type="component" value="Chromosome"/>
</dbReference>
<protein>
    <submittedName>
        <fullName evidence="8">Cytochrome c biogenesis protein CcdA</fullName>
    </submittedName>
</protein>
<dbReference type="EMBL" id="CP121208">
    <property type="protein sequence ID" value="WFM83103.1"/>
    <property type="molecule type" value="Genomic_DNA"/>
</dbReference>
<dbReference type="Pfam" id="PF17991">
    <property type="entry name" value="Thioredoxin_10"/>
    <property type="match status" value="1"/>
</dbReference>
<feature type="transmembrane region" description="Helical" evidence="6">
    <location>
        <begin position="170"/>
        <end position="193"/>
    </location>
</feature>
<dbReference type="PANTHER" id="PTHR42852:SF13">
    <property type="entry name" value="PROTEIN DIPZ"/>
    <property type="match status" value="1"/>
</dbReference>
<keyword evidence="4 6" id="KW-1133">Transmembrane helix</keyword>
<keyword evidence="2" id="KW-1003">Cell membrane</keyword>
<evidence type="ECO:0000256" key="3">
    <source>
        <dbReference type="ARBA" id="ARBA00022692"/>
    </source>
</evidence>
<dbReference type="Pfam" id="PF02683">
    <property type="entry name" value="DsbD_TM"/>
    <property type="match status" value="1"/>
</dbReference>
<evidence type="ECO:0000256" key="6">
    <source>
        <dbReference type="SAM" id="Phobius"/>
    </source>
</evidence>
<dbReference type="InterPro" id="IPR041017">
    <property type="entry name" value="Thioredoxin_10"/>
</dbReference>